<keyword evidence="3 11" id="KW-0808">Transferase</keyword>
<keyword evidence="8" id="KW-0460">Magnesium</keyword>
<dbReference type="AlphaFoldDB" id="A0A1X7P6X9"/>
<evidence type="ECO:0000256" key="8">
    <source>
        <dbReference type="ARBA" id="ARBA00022842"/>
    </source>
</evidence>
<dbReference type="OrthoDB" id="9803128at2"/>
<dbReference type="Gene3D" id="1.10.260.40">
    <property type="entry name" value="lambda repressor-like DNA-binding domains"/>
    <property type="match status" value="1"/>
</dbReference>
<proteinExistence type="inferred from homology"/>
<name>A0A1X7P6X9_9MICO</name>
<dbReference type="CDD" id="cd00093">
    <property type="entry name" value="HTH_XRE"/>
    <property type="match status" value="1"/>
</dbReference>
<evidence type="ECO:0000256" key="7">
    <source>
        <dbReference type="ARBA" id="ARBA00022840"/>
    </source>
</evidence>
<sequence>MQTGSIDPAAVIRRAREDIGLSQGALARAAGVQQSNLAAIETGARRAGPELLDRILRAARLRPSVALELLADHLRELAGEHGLHDIRVFGSTVRGTDHERSDVDLLVTADPDVDYLRLAAFRGRAEELLGFPVDVVVDDSDNDVVRVIREQAVPL</sequence>
<evidence type="ECO:0000313" key="11">
    <source>
        <dbReference type="EMBL" id="SMH45846.1"/>
    </source>
</evidence>
<evidence type="ECO:0000259" key="10">
    <source>
        <dbReference type="PROSITE" id="PS50943"/>
    </source>
</evidence>
<keyword evidence="5" id="KW-0479">Metal-binding</keyword>
<dbReference type="EMBL" id="FXBM01000002">
    <property type="protein sequence ID" value="SMH45846.1"/>
    <property type="molecule type" value="Genomic_DNA"/>
</dbReference>
<dbReference type="InterPro" id="IPR052038">
    <property type="entry name" value="Type-VII_TA_antitoxin"/>
</dbReference>
<dbReference type="Proteomes" id="UP000193711">
    <property type="component" value="Unassembled WGS sequence"/>
</dbReference>
<dbReference type="STRING" id="1891671.SAMN06295885_2631"/>
<keyword evidence="4" id="KW-0548">Nucleotidyltransferase</keyword>
<evidence type="ECO:0000256" key="1">
    <source>
        <dbReference type="ARBA" id="ARBA00001946"/>
    </source>
</evidence>
<dbReference type="SUPFAM" id="SSF47413">
    <property type="entry name" value="lambda repressor-like DNA-binding domains"/>
    <property type="match status" value="1"/>
</dbReference>
<feature type="domain" description="HTH cro/C1-type" evidence="10">
    <location>
        <begin position="12"/>
        <end position="66"/>
    </location>
</feature>
<organism evidence="11 12">
    <name type="scientific">Rathayibacter oskolensis</name>
    <dbReference type="NCBI Taxonomy" id="1891671"/>
    <lineage>
        <taxon>Bacteria</taxon>
        <taxon>Bacillati</taxon>
        <taxon>Actinomycetota</taxon>
        <taxon>Actinomycetes</taxon>
        <taxon>Micrococcales</taxon>
        <taxon>Microbacteriaceae</taxon>
        <taxon>Rathayibacter</taxon>
    </lineage>
</organism>
<gene>
    <name evidence="11" type="ORF">SAMN06295885_2631</name>
</gene>
<keyword evidence="2" id="KW-1277">Toxin-antitoxin system</keyword>
<keyword evidence="12" id="KW-1185">Reference proteome</keyword>
<dbReference type="SMART" id="SM00530">
    <property type="entry name" value="HTH_XRE"/>
    <property type="match status" value="1"/>
</dbReference>
<dbReference type="Pfam" id="PF01381">
    <property type="entry name" value="HTH_3"/>
    <property type="match status" value="1"/>
</dbReference>
<dbReference type="Gene3D" id="3.30.460.10">
    <property type="entry name" value="Beta Polymerase, domain 2"/>
    <property type="match status" value="1"/>
</dbReference>
<dbReference type="GO" id="GO:0046872">
    <property type="term" value="F:metal ion binding"/>
    <property type="evidence" value="ECO:0007669"/>
    <property type="project" value="UniProtKB-KW"/>
</dbReference>
<dbReference type="InterPro" id="IPR010982">
    <property type="entry name" value="Lambda_DNA-bd_dom_sf"/>
</dbReference>
<evidence type="ECO:0000313" key="12">
    <source>
        <dbReference type="Proteomes" id="UP000193711"/>
    </source>
</evidence>
<dbReference type="InterPro" id="IPR001387">
    <property type="entry name" value="Cro/C1-type_HTH"/>
</dbReference>
<dbReference type="InterPro" id="IPR043519">
    <property type="entry name" value="NT_sf"/>
</dbReference>
<dbReference type="PROSITE" id="PS50943">
    <property type="entry name" value="HTH_CROC1"/>
    <property type="match status" value="1"/>
</dbReference>
<comment type="similarity">
    <text evidence="9">Belongs to the MntA antitoxin family.</text>
</comment>
<dbReference type="SUPFAM" id="SSF81301">
    <property type="entry name" value="Nucleotidyltransferase"/>
    <property type="match status" value="1"/>
</dbReference>
<comment type="cofactor">
    <cofactor evidence="1">
        <name>Mg(2+)</name>
        <dbReference type="ChEBI" id="CHEBI:18420"/>
    </cofactor>
</comment>
<dbReference type="GO" id="GO:0003677">
    <property type="term" value="F:DNA binding"/>
    <property type="evidence" value="ECO:0007669"/>
    <property type="project" value="InterPro"/>
</dbReference>
<accession>A0A1X7P6X9</accession>
<evidence type="ECO:0000256" key="5">
    <source>
        <dbReference type="ARBA" id="ARBA00022723"/>
    </source>
</evidence>
<reference evidence="12" key="1">
    <citation type="submission" date="2017-04" db="EMBL/GenBank/DDBJ databases">
        <authorList>
            <person name="Varghese N."/>
            <person name="Submissions S."/>
        </authorList>
    </citation>
    <scope>NUCLEOTIDE SEQUENCE [LARGE SCALE GENOMIC DNA]</scope>
    <source>
        <strain evidence="12">VKM Ac-2121</strain>
    </source>
</reference>
<protein>
    <submittedName>
        <fullName evidence="11">Predicted nucleotidyltransferase</fullName>
    </submittedName>
</protein>
<evidence type="ECO:0000256" key="9">
    <source>
        <dbReference type="ARBA" id="ARBA00038276"/>
    </source>
</evidence>
<dbReference type="GO" id="GO:0005524">
    <property type="term" value="F:ATP binding"/>
    <property type="evidence" value="ECO:0007669"/>
    <property type="project" value="UniProtKB-KW"/>
</dbReference>
<evidence type="ECO:0000256" key="2">
    <source>
        <dbReference type="ARBA" id="ARBA00022649"/>
    </source>
</evidence>
<dbReference type="InterPro" id="IPR002934">
    <property type="entry name" value="Polymerase_NTP_transf_dom"/>
</dbReference>
<dbReference type="PANTHER" id="PTHR33571:SF12">
    <property type="entry name" value="BSL3053 PROTEIN"/>
    <property type="match status" value="1"/>
</dbReference>
<keyword evidence="6" id="KW-0547">Nucleotide-binding</keyword>
<dbReference type="Pfam" id="PF01909">
    <property type="entry name" value="NTP_transf_2"/>
    <property type="match status" value="1"/>
</dbReference>
<dbReference type="PANTHER" id="PTHR33571">
    <property type="entry name" value="SSL8005 PROTEIN"/>
    <property type="match status" value="1"/>
</dbReference>
<evidence type="ECO:0000256" key="3">
    <source>
        <dbReference type="ARBA" id="ARBA00022679"/>
    </source>
</evidence>
<dbReference type="RefSeq" id="WP_085476997.1">
    <property type="nucleotide sequence ID" value="NZ_FXBM01000002.1"/>
</dbReference>
<dbReference type="CDD" id="cd05403">
    <property type="entry name" value="NT_KNTase_like"/>
    <property type="match status" value="1"/>
</dbReference>
<keyword evidence="7" id="KW-0067">ATP-binding</keyword>
<evidence type="ECO:0000256" key="6">
    <source>
        <dbReference type="ARBA" id="ARBA00022741"/>
    </source>
</evidence>
<evidence type="ECO:0000256" key="4">
    <source>
        <dbReference type="ARBA" id="ARBA00022695"/>
    </source>
</evidence>
<dbReference type="GO" id="GO:0016779">
    <property type="term" value="F:nucleotidyltransferase activity"/>
    <property type="evidence" value="ECO:0007669"/>
    <property type="project" value="UniProtKB-KW"/>
</dbReference>